<dbReference type="Proteomes" id="UP000603227">
    <property type="component" value="Unassembled WGS sequence"/>
</dbReference>
<accession>A0A919DNV0</accession>
<gene>
    <name evidence="1" type="ORF">GCM10017771_87750</name>
</gene>
<evidence type="ECO:0008006" key="3">
    <source>
        <dbReference type="Google" id="ProtNLM"/>
    </source>
</evidence>
<reference evidence="1" key="2">
    <citation type="submission" date="2020-09" db="EMBL/GenBank/DDBJ databases">
        <authorList>
            <person name="Sun Q."/>
            <person name="Zhou Y."/>
        </authorList>
    </citation>
    <scope>NUCLEOTIDE SEQUENCE</scope>
    <source>
        <strain evidence="1">CGMCC 4.7403</strain>
    </source>
</reference>
<reference evidence="1" key="1">
    <citation type="journal article" date="2014" name="Int. J. Syst. Evol. Microbiol.">
        <title>Complete genome sequence of Corynebacterium casei LMG S-19264T (=DSM 44701T), isolated from a smear-ripened cheese.</title>
        <authorList>
            <consortium name="US DOE Joint Genome Institute (JGI-PGF)"/>
            <person name="Walter F."/>
            <person name="Albersmeier A."/>
            <person name="Kalinowski J."/>
            <person name="Ruckert C."/>
        </authorList>
    </citation>
    <scope>NUCLEOTIDE SEQUENCE</scope>
    <source>
        <strain evidence="1">CGMCC 4.7403</strain>
    </source>
</reference>
<comment type="caution">
    <text evidence="1">The sequence shown here is derived from an EMBL/GenBank/DDBJ whole genome shotgun (WGS) entry which is preliminary data.</text>
</comment>
<proteinExistence type="predicted"/>
<dbReference type="AlphaFoldDB" id="A0A919DNV0"/>
<evidence type="ECO:0000313" key="1">
    <source>
        <dbReference type="EMBL" id="GHE64319.1"/>
    </source>
</evidence>
<dbReference type="EMBL" id="BNAT01000059">
    <property type="protein sequence ID" value="GHE64319.1"/>
    <property type="molecule type" value="Genomic_DNA"/>
</dbReference>
<protein>
    <recommendedName>
        <fullName evidence="3">Transposase</fullName>
    </recommendedName>
</protein>
<evidence type="ECO:0000313" key="2">
    <source>
        <dbReference type="Proteomes" id="UP000603227"/>
    </source>
</evidence>
<sequence length="51" mass="5597">MAHLGTLASKDLKERCMDGLEHSTGSWAARKRDLTARVVVQVGRVDHEGHA</sequence>
<organism evidence="1 2">
    <name type="scientific">Streptomyces capitiformicae</name>
    <dbReference type="NCBI Taxonomy" id="2014920"/>
    <lineage>
        <taxon>Bacteria</taxon>
        <taxon>Bacillati</taxon>
        <taxon>Actinomycetota</taxon>
        <taxon>Actinomycetes</taxon>
        <taxon>Kitasatosporales</taxon>
        <taxon>Streptomycetaceae</taxon>
        <taxon>Streptomyces</taxon>
    </lineage>
</organism>
<keyword evidence="2" id="KW-1185">Reference proteome</keyword>
<name>A0A919DNV0_9ACTN</name>